<keyword evidence="1" id="KW-0614">Plasmid</keyword>
<dbReference type="RefSeq" id="WP_013325667.1">
    <property type="nucleotide sequence ID" value="NC_014502.1"/>
</dbReference>
<dbReference type="AlphaFoldDB" id="E0UNL2"/>
<name>E0UNL2_GLOV7</name>
<accession>E0UNL2</accession>
<dbReference type="EMBL" id="CP002201">
    <property type="protein sequence ID" value="ADN18542.1"/>
    <property type="molecule type" value="Genomic_DNA"/>
</dbReference>
<dbReference type="HOGENOM" id="CLU_3151908_0_0_3"/>
<protein>
    <submittedName>
        <fullName evidence="1">Uncharacterized protein</fullName>
    </submittedName>
</protein>
<organism evidence="1 2">
    <name type="scientific">Gloeothece verrucosa (strain PCC 7822)</name>
    <name type="common">Cyanothece sp. (strain PCC 7822)</name>
    <dbReference type="NCBI Taxonomy" id="497965"/>
    <lineage>
        <taxon>Bacteria</taxon>
        <taxon>Bacillati</taxon>
        <taxon>Cyanobacteriota</taxon>
        <taxon>Cyanophyceae</taxon>
        <taxon>Oscillatoriophycideae</taxon>
        <taxon>Chroococcales</taxon>
        <taxon>Aphanothecaceae</taxon>
        <taxon>Gloeothece</taxon>
        <taxon>Gloeothece verrucosa</taxon>
    </lineage>
</organism>
<keyword evidence="2" id="KW-1185">Reference proteome</keyword>
<reference evidence="2" key="1">
    <citation type="journal article" date="2011" name="MBio">
        <title>Novel metabolic attributes of the genus Cyanothece, comprising a group of unicellular nitrogen-fixing Cyanobacteria.</title>
        <authorList>
            <person name="Bandyopadhyay A."/>
            <person name="Elvitigala T."/>
            <person name="Welsh E."/>
            <person name="Stockel J."/>
            <person name="Liberton M."/>
            <person name="Min H."/>
            <person name="Sherman L.A."/>
            <person name="Pakrasi H.B."/>
        </authorList>
    </citation>
    <scope>NUCLEOTIDE SEQUENCE [LARGE SCALE GENOMIC DNA]</scope>
    <source>
        <strain evidence="2">PCC 7822</strain>
        <plasmid evidence="2">Cy782203</plasmid>
    </source>
</reference>
<dbReference type="KEGG" id="cyj:Cyan7822_6898"/>
<proteinExistence type="predicted"/>
<gene>
    <name evidence="1" type="ordered locus">Cyan7822_6898</name>
</gene>
<sequence>MKPYQQPSSNLPLGRKLKKKLPVKAIRPFGQLLEENLQLSLQLEQERS</sequence>
<dbReference type="Proteomes" id="UP000008206">
    <property type="component" value="Plasmid Cy782203"/>
</dbReference>
<geneLocation type="plasmid" evidence="1 2">
    <name>Cy782203</name>
</geneLocation>
<evidence type="ECO:0000313" key="2">
    <source>
        <dbReference type="Proteomes" id="UP000008206"/>
    </source>
</evidence>
<evidence type="ECO:0000313" key="1">
    <source>
        <dbReference type="EMBL" id="ADN18542.1"/>
    </source>
</evidence>